<proteinExistence type="predicted"/>
<dbReference type="EC" id="5.4.99.12" evidence="1"/>
<evidence type="ECO:0000313" key="1">
    <source>
        <dbReference type="EMBL" id="QQK07187.1"/>
    </source>
</evidence>
<evidence type="ECO:0000313" key="2">
    <source>
        <dbReference type="Proteomes" id="UP000595814"/>
    </source>
</evidence>
<organism evidence="1 2">
    <name type="scientific">Miniphocaeibacter halophilus</name>
    <dbReference type="NCBI Taxonomy" id="2931922"/>
    <lineage>
        <taxon>Bacteria</taxon>
        <taxon>Bacillati</taxon>
        <taxon>Bacillota</taxon>
        <taxon>Tissierellia</taxon>
        <taxon>Tissierellales</taxon>
        <taxon>Peptoniphilaceae</taxon>
        <taxon>Miniphocaeibacter</taxon>
    </lineage>
</organism>
<dbReference type="EMBL" id="CP066744">
    <property type="protein sequence ID" value="QQK07187.1"/>
    <property type="molecule type" value="Genomic_DNA"/>
</dbReference>
<accession>A0AC61MP55</accession>
<gene>
    <name evidence="1" type="primary">truA</name>
    <name evidence="1" type="ORF">JFY71_07595</name>
</gene>
<name>A0AC61MP55_9FIRM</name>
<keyword evidence="2" id="KW-1185">Reference proteome</keyword>
<reference evidence="1 2" key="1">
    <citation type="journal article" date="2022" name="Int. J. Syst. Evol. Microbiol.">
        <title>Miniphocaeibacter halophilus sp. nov., an ammonium-tolerant acetate-producing bacterium isolated from a biogas system.</title>
        <authorList>
            <person name="Schnurer A."/>
            <person name="Singh A."/>
            <person name="Bi S."/>
            <person name="Qiao W."/>
            <person name="Westerholm M."/>
        </authorList>
    </citation>
    <scope>NUCLEOTIDE SEQUENCE [LARGE SCALE GENOMIC DNA]</scope>
    <source>
        <strain evidence="1 2">AMB_01</strain>
    </source>
</reference>
<protein>
    <submittedName>
        <fullName evidence="1">tRNA pseudouridine(38-40) synthase TruA</fullName>
        <ecNumber evidence="1">5.4.99.12</ecNumber>
    </submittedName>
</protein>
<sequence>MKNVKLIVQYDGSNYFGWQKQNGYKTVEGEILKAIKKLTGKDVILSTAGRTDKGVHAFGQVTNFFIDDKFTTDNIRRGLNTFLGEESIQITKVEEVEDCFHSRFSAKGKLYRYVLSNNRLMHPMYRNYKGYTPYKLDLNRIRYGSKILLGHHNFSSFTNAKIDEEINMNRTLDKIEVKEEKGDIIFYFEAESFLRNMVRIIVGSLIEVGRGKRDIDWLEKALLNCNRINAGPTISPNGLYLMKVYY</sequence>
<dbReference type="Proteomes" id="UP000595814">
    <property type="component" value="Chromosome"/>
</dbReference>
<keyword evidence="1" id="KW-0413">Isomerase</keyword>